<dbReference type="SUPFAM" id="SSF58104">
    <property type="entry name" value="Methyl-accepting chemotaxis protein (MCP) signaling domain"/>
    <property type="match status" value="1"/>
</dbReference>
<feature type="domain" description="Methyl-accepting transducer" evidence="3">
    <location>
        <begin position="471"/>
        <end position="707"/>
    </location>
</feature>
<evidence type="ECO:0000256" key="1">
    <source>
        <dbReference type="ARBA" id="ARBA00023224"/>
    </source>
</evidence>
<dbReference type="PROSITE" id="PS50111">
    <property type="entry name" value="CHEMOTAXIS_TRANSDUC_2"/>
    <property type="match status" value="1"/>
</dbReference>
<organism evidence="4 5">
    <name type="scientific">Temperatibacter marinus</name>
    <dbReference type="NCBI Taxonomy" id="1456591"/>
    <lineage>
        <taxon>Bacteria</taxon>
        <taxon>Pseudomonadati</taxon>
        <taxon>Pseudomonadota</taxon>
        <taxon>Alphaproteobacteria</taxon>
        <taxon>Kordiimonadales</taxon>
        <taxon>Temperatibacteraceae</taxon>
        <taxon>Temperatibacter</taxon>
    </lineage>
</organism>
<gene>
    <name evidence="4" type="ORF">QGN29_09035</name>
</gene>
<reference evidence="4" key="1">
    <citation type="submission" date="2023-04" db="EMBL/GenBank/DDBJ databases">
        <title>Complete genome sequence of Temperatibacter marinus.</title>
        <authorList>
            <person name="Rong J.-C."/>
            <person name="Yi M.-L."/>
            <person name="Zhao Q."/>
        </authorList>
    </citation>
    <scope>NUCLEOTIDE SEQUENCE</scope>
    <source>
        <strain evidence="4">NBRC 110045</strain>
    </source>
</reference>
<evidence type="ECO:0000259" key="3">
    <source>
        <dbReference type="PROSITE" id="PS50111"/>
    </source>
</evidence>
<keyword evidence="5" id="KW-1185">Reference proteome</keyword>
<dbReference type="GO" id="GO:0007165">
    <property type="term" value="P:signal transduction"/>
    <property type="evidence" value="ECO:0007669"/>
    <property type="project" value="UniProtKB-KW"/>
</dbReference>
<dbReference type="Proteomes" id="UP001268683">
    <property type="component" value="Chromosome"/>
</dbReference>
<dbReference type="InterPro" id="IPR004089">
    <property type="entry name" value="MCPsignal_dom"/>
</dbReference>
<evidence type="ECO:0000256" key="2">
    <source>
        <dbReference type="PROSITE-ProRule" id="PRU00284"/>
    </source>
</evidence>
<dbReference type="EMBL" id="CP123872">
    <property type="protein sequence ID" value="WND01703.1"/>
    <property type="molecule type" value="Genomic_DNA"/>
</dbReference>
<dbReference type="SMART" id="SM00283">
    <property type="entry name" value="MA"/>
    <property type="match status" value="1"/>
</dbReference>
<name>A0AA52H9K1_9PROT</name>
<dbReference type="KEGG" id="tmk:QGN29_09035"/>
<dbReference type="RefSeq" id="WP_310797532.1">
    <property type="nucleotide sequence ID" value="NZ_CP123872.1"/>
</dbReference>
<sequence length="728" mass="80083">MSNRIKRAGLFFTNQSIKSRLLLLCLLPFLCLLGVSISSIVESRQGITATKLHLQSQLIQKPILEIRENVTEELRVLALVSIAEIKGQTTNLQQKIDNLAMKEAQTDMAIDAFKDLVQSSLLHRTLQERARKANSEIIQLHTALKQARRRIRADYTFVSTYLPAYYALMDMAANHYLFISKTINEPTLASYYLLNYAATDILNQTERARIIYGALYQARKLPSPITTISAYSTLKSTRDQLAFMKINARPAELALLTKAYSTVDWASIEAIEGESLKKPGDVTESLLTVNHVEDALLSLSRAHRQVIESLRSNATAYNDALLISAQVRFYLSCLLIGALTPLFYKSLTQLTAQLVKPLTKIKEQLICLSEGTALEEYSGSSMFPDMKEILKVIDGVQQRLLEKELKLEALEEEITIMSRPPEDPITLIGENSFAIDEVRHTQEQSENAQLALSIASFEESLSEALSGLHNCGDQLFVFSETLQETTETTMTLSQETTKSIEISSTNIRQVASATEEITSSIRDVGTQMQETNSIAIQSTKEVDMAEKHVSDLVSVSEKIGSVISLITDIAEQTNLLALNATIEAARAGEAGRGFAVVASEVKNLASQTAKATEDISNQILNVQHASDNTAKAVSLIKDGIIKTSKITSSVASVVDEQNVATEEISRSIKQVSSMASQASDTASFVSSENNKNLTIVEDLNASIQNIINASDHVNSIFDAFKKELTAVS</sequence>
<evidence type="ECO:0000313" key="5">
    <source>
        <dbReference type="Proteomes" id="UP001268683"/>
    </source>
</evidence>
<dbReference type="Pfam" id="PF00015">
    <property type="entry name" value="MCPsignal"/>
    <property type="match status" value="1"/>
</dbReference>
<protein>
    <submittedName>
        <fullName evidence="4">Methyl-accepting chemotaxis protein</fullName>
    </submittedName>
</protein>
<dbReference type="PANTHER" id="PTHR32089:SF112">
    <property type="entry name" value="LYSOZYME-LIKE PROTEIN-RELATED"/>
    <property type="match status" value="1"/>
</dbReference>
<accession>A0AA52H9K1</accession>
<dbReference type="GO" id="GO:0016020">
    <property type="term" value="C:membrane"/>
    <property type="evidence" value="ECO:0007669"/>
    <property type="project" value="InterPro"/>
</dbReference>
<evidence type="ECO:0000313" key="4">
    <source>
        <dbReference type="EMBL" id="WND01703.1"/>
    </source>
</evidence>
<dbReference type="Gene3D" id="1.10.287.950">
    <property type="entry name" value="Methyl-accepting chemotaxis protein"/>
    <property type="match status" value="1"/>
</dbReference>
<proteinExistence type="predicted"/>
<dbReference type="PANTHER" id="PTHR32089">
    <property type="entry name" value="METHYL-ACCEPTING CHEMOTAXIS PROTEIN MCPB"/>
    <property type="match status" value="1"/>
</dbReference>
<keyword evidence="1 2" id="KW-0807">Transducer</keyword>
<dbReference type="AlphaFoldDB" id="A0AA52H9K1"/>